<evidence type="ECO:0000256" key="3">
    <source>
        <dbReference type="ARBA" id="ARBA00022679"/>
    </source>
</evidence>
<evidence type="ECO:0000256" key="2">
    <source>
        <dbReference type="ARBA" id="ARBA00022527"/>
    </source>
</evidence>
<keyword evidence="2" id="KW-0723">Serine/threonine-protein kinase</keyword>
<evidence type="ECO:0000256" key="6">
    <source>
        <dbReference type="ARBA" id="ARBA00022741"/>
    </source>
</evidence>
<dbReference type="InterPro" id="IPR001245">
    <property type="entry name" value="Ser-Thr/Tyr_kinase_cat_dom"/>
</dbReference>
<dbReference type="GO" id="GO:0004674">
    <property type="term" value="F:protein serine/threonine kinase activity"/>
    <property type="evidence" value="ECO:0007669"/>
    <property type="project" value="UniProtKB-KW"/>
</dbReference>
<dbReference type="FunFam" id="2.60.120.430:FF:000003">
    <property type="entry name" value="FERONIA receptor-like kinase"/>
    <property type="match status" value="1"/>
</dbReference>
<dbReference type="GO" id="GO:0010038">
    <property type="term" value="P:response to metal ion"/>
    <property type="evidence" value="ECO:0007669"/>
    <property type="project" value="UniProtKB-ARBA"/>
</dbReference>
<keyword evidence="10 13" id="KW-0472">Membrane</keyword>
<dbReference type="PANTHER" id="PTHR34590:SF15">
    <property type="entry name" value="PROTEIN KINASE DOMAIN-CONTAINING PROTEIN"/>
    <property type="match status" value="1"/>
</dbReference>
<keyword evidence="5 14" id="KW-0732">Signal</keyword>
<dbReference type="EMBL" id="OIVN01001072">
    <property type="protein sequence ID" value="SPC89491.1"/>
    <property type="molecule type" value="Genomic_DNA"/>
</dbReference>
<gene>
    <name evidence="16" type="ORF">FSB_LOCUS17373</name>
</gene>
<evidence type="ECO:0000256" key="9">
    <source>
        <dbReference type="ARBA" id="ARBA00022989"/>
    </source>
</evidence>
<keyword evidence="8 12" id="KW-0067">ATP-binding</keyword>
<evidence type="ECO:0000259" key="15">
    <source>
        <dbReference type="PROSITE" id="PS50011"/>
    </source>
</evidence>
<dbReference type="GO" id="GO:0016020">
    <property type="term" value="C:membrane"/>
    <property type="evidence" value="ECO:0007669"/>
    <property type="project" value="UniProtKB-SubCell"/>
</dbReference>
<dbReference type="CDD" id="cd14066">
    <property type="entry name" value="STKc_IRAK"/>
    <property type="match status" value="1"/>
</dbReference>
<keyword evidence="6 12" id="KW-0547">Nucleotide-binding</keyword>
<dbReference type="FunFam" id="2.60.120.430:FF:000007">
    <property type="entry name" value="FERONIA receptor-like kinase"/>
    <property type="match status" value="1"/>
</dbReference>
<dbReference type="FunFam" id="1.10.510.10:FF:000252">
    <property type="entry name" value="Receptor-like protein kinase FERONIA"/>
    <property type="match status" value="1"/>
</dbReference>
<dbReference type="PANTHER" id="PTHR34590">
    <property type="entry name" value="OS03G0124300 PROTEIN-RELATED"/>
    <property type="match status" value="1"/>
</dbReference>
<dbReference type="InterPro" id="IPR008271">
    <property type="entry name" value="Ser/Thr_kinase_AS"/>
</dbReference>
<dbReference type="Gene3D" id="1.10.510.10">
    <property type="entry name" value="Transferase(Phosphotransferase) domain 1"/>
    <property type="match status" value="1"/>
</dbReference>
<feature type="chain" id="PRO_5015009681" description="Protein kinase domain-containing protein" evidence="14">
    <location>
        <begin position="24"/>
        <end position="875"/>
    </location>
</feature>
<keyword evidence="3" id="KW-0808">Transferase</keyword>
<reference evidence="16" key="1">
    <citation type="submission" date="2018-02" db="EMBL/GenBank/DDBJ databases">
        <authorList>
            <person name="Cohen D.B."/>
            <person name="Kent A.D."/>
        </authorList>
    </citation>
    <scope>NUCLEOTIDE SEQUENCE</scope>
</reference>
<evidence type="ECO:0000313" key="16">
    <source>
        <dbReference type="EMBL" id="SPC89491.1"/>
    </source>
</evidence>
<keyword evidence="4 13" id="KW-0812">Transmembrane</keyword>
<feature type="transmembrane region" description="Helical" evidence="13">
    <location>
        <begin position="442"/>
        <end position="464"/>
    </location>
</feature>
<comment type="subcellular location">
    <subcellularLocation>
        <location evidence="1">Membrane</location>
        <topology evidence="1">Single-pass type I membrane protein</topology>
    </subcellularLocation>
</comment>
<name>A0A2N9FRD4_FAGSY</name>
<evidence type="ECO:0000256" key="11">
    <source>
        <dbReference type="ARBA" id="ARBA00023180"/>
    </source>
</evidence>
<dbReference type="PROSITE" id="PS00108">
    <property type="entry name" value="PROTEIN_KINASE_ST"/>
    <property type="match status" value="1"/>
</dbReference>
<evidence type="ECO:0000256" key="7">
    <source>
        <dbReference type="ARBA" id="ARBA00022777"/>
    </source>
</evidence>
<proteinExistence type="predicted"/>
<dbReference type="Pfam" id="PF07714">
    <property type="entry name" value="PK_Tyr_Ser-Thr"/>
    <property type="match status" value="1"/>
</dbReference>
<sequence>MKTHPKLTAILFFLLCHITIASSAPLYMAVDNIALSCGTSGNTKAADQREWVGDLDSKFFPTEESNHKSITSPAQSQASENTVPYKTARLSYFPFTYVFPVTPGPKFVRLYFYSASYSDFDKSKDYFTVKAGSFTLLKNFSASNSLGKETLIKEFCINVEKNQKLNLTFIPFPSNYYAFINGIEIVSMPIKYMYYSPQGFTKDELVPEYVGQGPQFFINYSMALEMVYRLNVGGNPISPMEDTGMFREWSDDRNYLWSEGWYPNELSVKLKYSKIPNYTAPDTVYRTAISMGPNSTMNLVSNLTWGLPVDTGFDYLVRLHFCEIDPKVNYVSSRVFTIYLDYQIAEERADVISWADDKQYTPIFKDYVVKIENKGNEKNHTLSIDLHPVSTPEIAYWDAILNGVEVFKLSDSNGNLVGPSMPPPVLDQQPTPTTNKFSTKKIIFIAIGSGVGFLLVLTLVYCMILKKLKKTKRYGSYHPQPKWWCWPYPYKQKLTRTKASSLPEVLCRYFTLDELKTATNNFNEELIIGVGGFGNVYKGVIDNGNMMVAIKRMKPESRQGAREFRTEIEMLSQLRHVHLVSLIGYCNDDSEMILVYEYMKNGTLRHHLYDTDNDPLTWKQRLQICIGAARGLHYLHTSTKHPIIHRDVKATNILLDEKWVSKVSDFGLSKMGLDNSAVSTVVKGTVGYLDPDYARRQQLTEKSDVYSFGVVMFEVLCARKAMNQRLHAEQRNLASWARKCIERGTISQIIDPYLSNKMVPECLNVYIELAESCIRDQGIHRPTMNDVMEKLEFALELQENVDKAKDTNSKEVSLIHHADTSTPWYNNVYNREVLASTNGTELTTISSGLSFPGLNSVSISITSQDVSTTTKTSEA</sequence>
<dbReference type="AlphaFoldDB" id="A0A2N9FRD4"/>
<dbReference type="Gene3D" id="3.30.200.20">
    <property type="entry name" value="Phosphorylase Kinase, domain 1"/>
    <property type="match status" value="1"/>
</dbReference>
<dbReference type="Pfam" id="PF12819">
    <property type="entry name" value="Malectin_like"/>
    <property type="match status" value="1"/>
</dbReference>
<evidence type="ECO:0000256" key="12">
    <source>
        <dbReference type="PROSITE-ProRule" id="PRU10141"/>
    </source>
</evidence>
<dbReference type="PROSITE" id="PS00107">
    <property type="entry name" value="PROTEIN_KINASE_ATP"/>
    <property type="match status" value="1"/>
</dbReference>
<dbReference type="SMART" id="SM00220">
    <property type="entry name" value="S_TKc"/>
    <property type="match status" value="1"/>
</dbReference>
<keyword evidence="7" id="KW-0418">Kinase</keyword>
<organism evidence="16">
    <name type="scientific">Fagus sylvatica</name>
    <name type="common">Beechnut</name>
    <dbReference type="NCBI Taxonomy" id="28930"/>
    <lineage>
        <taxon>Eukaryota</taxon>
        <taxon>Viridiplantae</taxon>
        <taxon>Streptophyta</taxon>
        <taxon>Embryophyta</taxon>
        <taxon>Tracheophyta</taxon>
        <taxon>Spermatophyta</taxon>
        <taxon>Magnoliopsida</taxon>
        <taxon>eudicotyledons</taxon>
        <taxon>Gunneridae</taxon>
        <taxon>Pentapetalae</taxon>
        <taxon>rosids</taxon>
        <taxon>fabids</taxon>
        <taxon>Fagales</taxon>
        <taxon>Fagaceae</taxon>
        <taxon>Fagus</taxon>
    </lineage>
</organism>
<feature type="binding site" evidence="12">
    <location>
        <position position="551"/>
    </location>
    <ligand>
        <name>ATP</name>
        <dbReference type="ChEBI" id="CHEBI:30616"/>
    </ligand>
</feature>
<evidence type="ECO:0000256" key="13">
    <source>
        <dbReference type="SAM" id="Phobius"/>
    </source>
</evidence>
<feature type="domain" description="Protein kinase" evidence="15">
    <location>
        <begin position="522"/>
        <end position="794"/>
    </location>
</feature>
<dbReference type="InterPro" id="IPR011009">
    <property type="entry name" value="Kinase-like_dom_sf"/>
</dbReference>
<dbReference type="FunFam" id="3.30.200.20:FF:000645">
    <property type="entry name" value="Receptor-like protein kinase FERONIA"/>
    <property type="match status" value="1"/>
</dbReference>
<evidence type="ECO:0000256" key="4">
    <source>
        <dbReference type="ARBA" id="ARBA00022692"/>
    </source>
</evidence>
<feature type="signal peptide" evidence="14">
    <location>
        <begin position="1"/>
        <end position="23"/>
    </location>
</feature>
<protein>
    <recommendedName>
        <fullName evidence="15">Protein kinase domain-containing protein</fullName>
    </recommendedName>
</protein>
<dbReference type="InterPro" id="IPR000719">
    <property type="entry name" value="Prot_kinase_dom"/>
</dbReference>
<evidence type="ECO:0000256" key="14">
    <source>
        <dbReference type="SAM" id="SignalP"/>
    </source>
</evidence>
<dbReference type="GO" id="GO:0004714">
    <property type="term" value="F:transmembrane receptor protein tyrosine kinase activity"/>
    <property type="evidence" value="ECO:0007669"/>
    <property type="project" value="InterPro"/>
</dbReference>
<dbReference type="Gene3D" id="2.60.120.430">
    <property type="entry name" value="Galactose-binding lectin"/>
    <property type="match status" value="2"/>
</dbReference>
<dbReference type="SUPFAM" id="SSF56112">
    <property type="entry name" value="Protein kinase-like (PK-like)"/>
    <property type="match status" value="1"/>
</dbReference>
<evidence type="ECO:0000256" key="10">
    <source>
        <dbReference type="ARBA" id="ARBA00023136"/>
    </source>
</evidence>
<dbReference type="InterPro" id="IPR045272">
    <property type="entry name" value="ANXUR1/2-like"/>
</dbReference>
<keyword evidence="11" id="KW-0325">Glycoprotein</keyword>
<evidence type="ECO:0000256" key="5">
    <source>
        <dbReference type="ARBA" id="ARBA00022729"/>
    </source>
</evidence>
<evidence type="ECO:0000256" key="1">
    <source>
        <dbReference type="ARBA" id="ARBA00004479"/>
    </source>
</evidence>
<keyword evidence="9 13" id="KW-1133">Transmembrane helix</keyword>
<dbReference type="InterPro" id="IPR017441">
    <property type="entry name" value="Protein_kinase_ATP_BS"/>
</dbReference>
<dbReference type="PROSITE" id="PS50011">
    <property type="entry name" value="PROTEIN_KINASE_DOM"/>
    <property type="match status" value="1"/>
</dbReference>
<accession>A0A2N9FRD4</accession>
<dbReference type="GO" id="GO:0005524">
    <property type="term" value="F:ATP binding"/>
    <property type="evidence" value="ECO:0007669"/>
    <property type="project" value="UniProtKB-UniRule"/>
</dbReference>
<evidence type="ECO:0000256" key="8">
    <source>
        <dbReference type="ARBA" id="ARBA00022840"/>
    </source>
</evidence>
<dbReference type="InterPro" id="IPR024788">
    <property type="entry name" value="Malectin-like_Carb-bd_dom"/>
</dbReference>